<evidence type="ECO:0000313" key="7">
    <source>
        <dbReference type="EMBL" id="GEB50809.1"/>
    </source>
</evidence>
<feature type="region of interest" description="Disordered" evidence="5">
    <location>
        <begin position="125"/>
        <end position="144"/>
    </location>
</feature>
<evidence type="ECO:0000256" key="1">
    <source>
        <dbReference type="ARBA" id="ARBA00022679"/>
    </source>
</evidence>
<proteinExistence type="predicted"/>
<evidence type="ECO:0000256" key="4">
    <source>
        <dbReference type="ARBA" id="ARBA00022840"/>
    </source>
</evidence>
<organism evidence="7 8">
    <name type="scientific">Streptomyces cacaoi</name>
    <dbReference type="NCBI Taxonomy" id="1898"/>
    <lineage>
        <taxon>Bacteria</taxon>
        <taxon>Bacillati</taxon>
        <taxon>Actinomycetota</taxon>
        <taxon>Actinomycetes</taxon>
        <taxon>Kitasatosporales</taxon>
        <taxon>Streptomycetaceae</taxon>
        <taxon>Streptomyces</taxon>
    </lineage>
</organism>
<keyword evidence="3" id="KW-0418">Kinase</keyword>
<keyword evidence="4" id="KW-0067">ATP-binding</keyword>
<dbReference type="GO" id="GO:0016301">
    <property type="term" value="F:kinase activity"/>
    <property type="evidence" value="ECO:0007669"/>
    <property type="project" value="UniProtKB-KW"/>
</dbReference>
<evidence type="ECO:0000259" key="6">
    <source>
        <dbReference type="Pfam" id="PF18085"/>
    </source>
</evidence>
<gene>
    <name evidence="7" type="ORF">SCA03_33600</name>
</gene>
<dbReference type="EMBL" id="BJMM01000015">
    <property type="protein sequence ID" value="GEB50809.1"/>
    <property type="molecule type" value="Genomic_DNA"/>
</dbReference>
<keyword evidence="2" id="KW-0547">Nucleotide-binding</keyword>
<dbReference type="GO" id="GO:0005524">
    <property type="term" value="F:ATP binding"/>
    <property type="evidence" value="ECO:0007669"/>
    <property type="project" value="UniProtKB-KW"/>
</dbReference>
<dbReference type="Pfam" id="PF18085">
    <property type="entry name" value="Mak_N_cap"/>
    <property type="match status" value="1"/>
</dbReference>
<dbReference type="AlphaFoldDB" id="A0A4Y3R0Q7"/>
<dbReference type="OrthoDB" id="3787729at2"/>
<evidence type="ECO:0000256" key="5">
    <source>
        <dbReference type="SAM" id="MobiDB-lite"/>
    </source>
</evidence>
<comment type="caution">
    <text evidence="7">The sequence shown here is derived from an EMBL/GenBank/DDBJ whole genome shotgun (WGS) entry which is preliminary data.</text>
</comment>
<dbReference type="InterPro" id="IPR040999">
    <property type="entry name" value="Mak_N_cap"/>
</dbReference>
<evidence type="ECO:0000313" key="8">
    <source>
        <dbReference type="Proteomes" id="UP000319210"/>
    </source>
</evidence>
<keyword evidence="1" id="KW-0808">Transferase</keyword>
<keyword evidence="8" id="KW-1185">Reference proteome</keyword>
<name>A0A4Y3R0Q7_STRCI</name>
<evidence type="ECO:0000256" key="3">
    <source>
        <dbReference type="ARBA" id="ARBA00022777"/>
    </source>
</evidence>
<sequence length="224" mass="23190">MAVVHRTVLKPTKLELLGAWLPSRPWYRGAEDGPRLARAGGFRLDDPEGEVGIEFIVATDTSGPRPATYLLPLTYRGAPLDGAEDALVGTMEHGVLGRRWAYDGCHDPVLVAQLTALIAGRAQAQDQGISDTPDPEVTASHTDGTAVPADLADAADDRDGTVLTAPDGATLRLHRVLEPAGDAPAPASDETPAGAVGHVTGAWETADGTPARAVFAVLRPGAGA</sequence>
<dbReference type="RefSeq" id="WP_086817602.1">
    <property type="nucleotide sequence ID" value="NZ_BJMM01000015.1"/>
</dbReference>
<evidence type="ECO:0000256" key="2">
    <source>
        <dbReference type="ARBA" id="ARBA00022741"/>
    </source>
</evidence>
<accession>A0A4Y3R0Q7</accession>
<protein>
    <recommendedName>
        <fullName evidence="6">Maltokinase N-terminal cap domain-containing protein</fullName>
    </recommendedName>
</protein>
<reference evidence="7 8" key="1">
    <citation type="submission" date="2019-06" db="EMBL/GenBank/DDBJ databases">
        <title>Whole genome shotgun sequence of Streptomyces cacaoi subsp. cacaoi NBRC 12748.</title>
        <authorList>
            <person name="Hosoyama A."/>
            <person name="Uohara A."/>
            <person name="Ohji S."/>
            <person name="Ichikawa N."/>
        </authorList>
    </citation>
    <scope>NUCLEOTIDE SEQUENCE [LARGE SCALE GENOMIC DNA]</scope>
    <source>
        <strain evidence="7 8">NBRC 12748</strain>
    </source>
</reference>
<feature type="domain" description="Maltokinase N-terminal cap" evidence="6">
    <location>
        <begin position="20"/>
        <end position="107"/>
    </location>
</feature>
<dbReference type="Proteomes" id="UP000319210">
    <property type="component" value="Unassembled WGS sequence"/>
</dbReference>